<dbReference type="InterPro" id="IPR050314">
    <property type="entry name" value="Glycosyl_Hydrlase_18"/>
</dbReference>
<evidence type="ECO:0000259" key="5">
    <source>
        <dbReference type="PROSITE" id="PS50941"/>
    </source>
</evidence>
<dbReference type="InterPro" id="IPR018371">
    <property type="entry name" value="Chitin-binding_1_CS"/>
</dbReference>
<dbReference type="Pfam" id="PF00187">
    <property type="entry name" value="Chitin_bind_1"/>
    <property type="match status" value="1"/>
</dbReference>
<protein>
    <submittedName>
        <fullName evidence="7">Uncharacterized protein</fullName>
    </submittedName>
</protein>
<dbReference type="Proteomes" id="UP000215289">
    <property type="component" value="Unassembled WGS sequence"/>
</dbReference>
<organism evidence="7 8">
    <name type="scientific">Aspergillus turcosus</name>
    <dbReference type="NCBI Taxonomy" id="1245748"/>
    <lineage>
        <taxon>Eukaryota</taxon>
        <taxon>Fungi</taxon>
        <taxon>Dikarya</taxon>
        <taxon>Ascomycota</taxon>
        <taxon>Pezizomycotina</taxon>
        <taxon>Eurotiomycetes</taxon>
        <taxon>Eurotiomycetidae</taxon>
        <taxon>Eurotiales</taxon>
        <taxon>Aspergillaceae</taxon>
        <taxon>Aspergillus</taxon>
        <taxon>Aspergillus subgen. Fumigati</taxon>
    </lineage>
</organism>
<dbReference type="InterPro" id="IPR029476">
    <property type="entry name" value="DNase_NucA_NucB"/>
</dbReference>
<gene>
    <name evidence="7" type="ORF">CFD26_101511</name>
</gene>
<keyword evidence="2" id="KW-0843">Virulence</keyword>
<comment type="caution">
    <text evidence="3">Lacks conserved residue(s) required for the propagation of feature annotation.</text>
</comment>
<name>A0A421CT70_9EURO</name>
<dbReference type="STRING" id="1245748.A0A421CT70"/>
<dbReference type="Pfam" id="PF00704">
    <property type="entry name" value="Glyco_hydro_18"/>
    <property type="match status" value="1"/>
</dbReference>
<dbReference type="InterPro" id="IPR001002">
    <property type="entry name" value="Chitin-bd_1"/>
</dbReference>
<evidence type="ECO:0000256" key="2">
    <source>
        <dbReference type="ARBA" id="ARBA00023026"/>
    </source>
</evidence>
<feature type="domain" description="Chitin-binding type-1" evidence="5">
    <location>
        <begin position="440"/>
        <end position="491"/>
    </location>
</feature>
<dbReference type="SMART" id="SM00270">
    <property type="entry name" value="ChtBD1"/>
    <property type="match status" value="2"/>
</dbReference>
<dbReference type="SUPFAM" id="SSF51445">
    <property type="entry name" value="(Trans)glycosidases"/>
    <property type="match status" value="1"/>
</dbReference>
<feature type="chain" id="PRO_5019533198" evidence="4">
    <location>
        <begin position="24"/>
        <end position="627"/>
    </location>
</feature>
<keyword evidence="1 3" id="KW-0147">Chitin-binding</keyword>
<dbReference type="GO" id="GO:0005975">
    <property type="term" value="P:carbohydrate metabolic process"/>
    <property type="evidence" value="ECO:0007669"/>
    <property type="project" value="InterPro"/>
</dbReference>
<feature type="signal peptide" evidence="4">
    <location>
        <begin position="1"/>
        <end position="23"/>
    </location>
</feature>
<dbReference type="EMBL" id="NIDN02000425">
    <property type="protein sequence ID" value="RLL93061.1"/>
    <property type="molecule type" value="Genomic_DNA"/>
</dbReference>
<dbReference type="Gene3D" id="3.20.20.80">
    <property type="entry name" value="Glycosidases"/>
    <property type="match status" value="1"/>
</dbReference>
<accession>A0A421CT70</accession>
<sequence>MPTVCRRALSLLAALWLFQGSWAQTSTVNGQAVYQGTAVATNANGIPTLAYNCARMPAICENVNRRNPLQPEGAGYGPLQGVAYVELNFDTNESRKNQRRGAVCPNNWSKNHPCPETNPPQPVTVKEGLTVSNGWTPMRYNPNNLLMGAAGYNRIADPTGANSNMIWSCDEWPPASTVEGGQGQAQSYCAPQSASCAGGGVVQRSEQDWQASAHAALRRHLDAATFNPNGVYTFHFQTIYNDDPTLAAAYVEYYADPNEGSGFFEQIFKRSSTPTHVMVEEFYANGTSSVRQRHLTEEEASFIPSQRDAIKRRKRSVTPVNNQNATTRAGVVQQAFQNLPKAPLLPFVDIARIFMRQQAKMPVLPYFEQVAGFVNRICDALSGVFDSHPRPSKRQSTNNGGQCSPSSPCPDGSCCNINGGCGYGPANCGAGNCTSNCDATALCGRDSLNGNVSCPLNVCCSYYGYCGTDADFCSSLNPSAPCQQGFGSCEIVAAPSCSGDSALARSIAYYQIGNVRDRECNRITPSQINTTGLTHLNLAFASIDPTTFEVVPGDAADVDIYPEFTALKSSSLETWISIGGWDFNDAGSTQSTWSDLASTAASRSTFISSVQSFMSQYGFQGVDIDWE</sequence>
<evidence type="ECO:0000256" key="4">
    <source>
        <dbReference type="SAM" id="SignalP"/>
    </source>
</evidence>
<evidence type="ECO:0000256" key="3">
    <source>
        <dbReference type="PROSITE-ProRule" id="PRU00261"/>
    </source>
</evidence>
<dbReference type="AlphaFoldDB" id="A0A421CT70"/>
<dbReference type="PROSITE" id="PS00026">
    <property type="entry name" value="CHIT_BIND_I_1"/>
    <property type="match status" value="1"/>
</dbReference>
<proteinExistence type="predicted"/>
<evidence type="ECO:0000256" key="1">
    <source>
        <dbReference type="ARBA" id="ARBA00022669"/>
    </source>
</evidence>
<feature type="non-terminal residue" evidence="7">
    <location>
        <position position="627"/>
    </location>
</feature>
<evidence type="ECO:0000313" key="7">
    <source>
        <dbReference type="EMBL" id="RLL93061.1"/>
    </source>
</evidence>
<comment type="caution">
    <text evidence="7">The sequence shown here is derived from an EMBL/GenBank/DDBJ whole genome shotgun (WGS) entry which is preliminary data.</text>
</comment>
<dbReference type="PROSITE" id="PS50941">
    <property type="entry name" value="CHIT_BIND_I_2"/>
    <property type="match status" value="1"/>
</dbReference>
<reference evidence="7 8" key="1">
    <citation type="submission" date="2018-08" db="EMBL/GenBank/DDBJ databases">
        <title>Draft genome sequences of two Aspergillus turcosus clinical strains isolated from bronchoalveolar lavage fluid: one azole-susceptible and the other azole-resistant.</title>
        <authorList>
            <person name="Parent-Michaud M."/>
            <person name="Dufresne P.J."/>
            <person name="Fournier E."/>
            <person name="Martineau C."/>
            <person name="Moreira S."/>
            <person name="Perkins V."/>
            <person name="De Repentigny L."/>
            <person name="Dufresne S.F."/>
        </authorList>
    </citation>
    <scope>NUCLEOTIDE SEQUENCE [LARGE SCALE GENOMIC DNA]</scope>
    <source>
        <strain evidence="7">HMR AF 1038</strain>
    </source>
</reference>
<keyword evidence="3" id="KW-1015">Disulfide bond</keyword>
<feature type="disulfide bond" evidence="3">
    <location>
        <begin position="459"/>
        <end position="473"/>
    </location>
</feature>
<dbReference type="InterPro" id="IPR036861">
    <property type="entry name" value="Endochitinase-like_sf"/>
</dbReference>
<dbReference type="Gene3D" id="3.30.60.10">
    <property type="entry name" value="Endochitinase-like"/>
    <property type="match status" value="1"/>
</dbReference>
<dbReference type="PANTHER" id="PTHR11177:SF333">
    <property type="entry name" value="CHITINASE"/>
    <property type="match status" value="1"/>
</dbReference>
<dbReference type="PANTHER" id="PTHR11177">
    <property type="entry name" value="CHITINASE"/>
    <property type="match status" value="1"/>
</dbReference>
<dbReference type="SUPFAM" id="SSF57016">
    <property type="entry name" value="Plant lectins/antimicrobial peptides"/>
    <property type="match status" value="1"/>
</dbReference>
<dbReference type="InterPro" id="IPR001223">
    <property type="entry name" value="Glyco_hydro18_cat"/>
</dbReference>
<keyword evidence="8" id="KW-1185">Reference proteome</keyword>
<dbReference type="CDD" id="cd00035">
    <property type="entry name" value="ChtBD1"/>
    <property type="match status" value="1"/>
</dbReference>
<dbReference type="PROSITE" id="PS51910">
    <property type="entry name" value="GH18_2"/>
    <property type="match status" value="1"/>
</dbReference>
<evidence type="ECO:0000313" key="8">
    <source>
        <dbReference type="Proteomes" id="UP000215289"/>
    </source>
</evidence>
<dbReference type="OrthoDB" id="73875at2759"/>
<dbReference type="GO" id="GO:0008061">
    <property type="term" value="F:chitin binding"/>
    <property type="evidence" value="ECO:0007669"/>
    <property type="project" value="UniProtKB-UniRule"/>
</dbReference>
<dbReference type="InterPro" id="IPR017853">
    <property type="entry name" value="GH"/>
</dbReference>
<keyword evidence="4" id="KW-0732">Signal</keyword>
<feature type="domain" description="GH18" evidence="6">
    <location>
        <begin position="504"/>
        <end position="627"/>
    </location>
</feature>
<feature type="disulfide bond" evidence="3">
    <location>
        <begin position="454"/>
        <end position="466"/>
    </location>
</feature>
<evidence type="ECO:0000259" key="6">
    <source>
        <dbReference type="PROSITE" id="PS51910"/>
    </source>
</evidence>
<dbReference type="Pfam" id="PF14040">
    <property type="entry name" value="DNase_NucA_NucB"/>
    <property type="match status" value="1"/>
</dbReference>